<name>A0A218W7R6_PUNGR</name>
<proteinExistence type="predicted"/>
<accession>A0A218W7R6</accession>
<evidence type="ECO:0000313" key="1">
    <source>
        <dbReference type="EMBL" id="OWM68360.1"/>
    </source>
</evidence>
<dbReference type="EMBL" id="MTKT01005034">
    <property type="protein sequence ID" value="OWM68360.1"/>
    <property type="molecule type" value="Genomic_DNA"/>
</dbReference>
<protein>
    <submittedName>
        <fullName evidence="1">Uncharacterized protein</fullName>
    </submittedName>
</protein>
<sequence length="68" mass="6780">MGRCPLAKGRPGSGGAAATGLRVAILAPGRRDNGSGDGFGHHLGCAVSDLDFAGVETAGIEGKSRVFR</sequence>
<evidence type="ECO:0000313" key="2">
    <source>
        <dbReference type="Proteomes" id="UP000197138"/>
    </source>
</evidence>
<gene>
    <name evidence="1" type="ORF">CDL15_Pgr004842</name>
</gene>
<dbReference type="Proteomes" id="UP000197138">
    <property type="component" value="Unassembled WGS sequence"/>
</dbReference>
<reference evidence="2" key="1">
    <citation type="journal article" date="2017" name="Plant J.">
        <title>The pomegranate (Punica granatum L.) genome and the genomics of punicalagin biosynthesis.</title>
        <authorList>
            <person name="Qin G."/>
            <person name="Xu C."/>
            <person name="Ming R."/>
            <person name="Tang H."/>
            <person name="Guyot R."/>
            <person name="Kramer E.M."/>
            <person name="Hu Y."/>
            <person name="Yi X."/>
            <person name="Qi Y."/>
            <person name="Xu X."/>
            <person name="Gao Z."/>
            <person name="Pan H."/>
            <person name="Jian J."/>
            <person name="Tian Y."/>
            <person name="Yue Z."/>
            <person name="Xu Y."/>
        </authorList>
    </citation>
    <scope>NUCLEOTIDE SEQUENCE [LARGE SCALE GENOMIC DNA]</scope>
    <source>
        <strain evidence="2">cv. Dabenzi</strain>
    </source>
</reference>
<organism evidence="1 2">
    <name type="scientific">Punica granatum</name>
    <name type="common">Pomegranate</name>
    <dbReference type="NCBI Taxonomy" id="22663"/>
    <lineage>
        <taxon>Eukaryota</taxon>
        <taxon>Viridiplantae</taxon>
        <taxon>Streptophyta</taxon>
        <taxon>Embryophyta</taxon>
        <taxon>Tracheophyta</taxon>
        <taxon>Spermatophyta</taxon>
        <taxon>Magnoliopsida</taxon>
        <taxon>eudicotyledons</taxon>
        <taxon>Gunneridae</taxon>
        <taxon>Pentapetalae</taxon>
        <taxon>rosids</taxon>
        <taxon>malvids</taxon>
        <taxon>Myrtales</taxon>
        <taxon>Lythraceae</taxon>
        <taxon>Punica</taxon>
    </lineage>
</organism>
<comment type="caution">
    <text evidence="1">The sequence shown here is derived from an EMBL/GenBank/DDBJ whole genome shotgun (WGS) entry which is preliminary data.</text>
</comment>
<dbReference type="AlphaFoldDB" id="A0A218W7R6"/>